<dbReference type="InterPro" id="IPR050090">
    <property type="entry name" value="Tyrosine_recombinase_XerCD"/>
</dbReference>
<dbReference type="InterPro" id="IPR044068">
    <property type="entry name" value="CB"/>
</dbReference>
<dbReference type="SUPFAM" id="SSF56349">
    <property type="entry name" value="DNA breaking-rejoining enzymes"/>
    <property type="match status" value="1"/>
</dbReference>
<evidence type="ECO:0000256" key="1">
    <source>
        <dbReference type="ARBA" id="ARBA00022829"/>
    </source>
</evidence>
<comment type="caution">
    <text evidence="8">The sequence shown here is derived from an EMBL/GenBank/DDBJ whole genome shotgun (WGS) entry which is preliminary data.</text>
</comment>
<dbReference type="PANTHER" id="PTHR30349">
    <property type="entry name" value="PHAGE INTEGRASE-RELATED"/>
    <property type="match status" value="1"/>
</dbReference>
<gene>
    <name evidence="8" type="ORF">OMM_13792</name>
</gene>
<evidence type="ECO:0000259" key="6">
    <source>
        <dbReference type="PROSITE" id="PS51898"/>
    </source>
</evidence>
<organism evidence="8 9">
    <name type="scientific">Candidatus Magnetoglobus multicellularis str. Araruama</name>
    <dbReference type="NCBI Taxonomy" id="890399"/>
    <lineage>
        <taxon>Bacteria</taxon>
        <taxon>Pseudomonadati</taxon>
        <taxon>Thermodesulfobacteriota</taxon>
        <taxon>Desulfobacteria</taxon>
        <taxon>Desulfobacterales</taxon>
        <taxon>Desulfobacteraceae</taxon>
        <taxon>Candidatus Magnetoglobus</taxon>
    </lineage>
</organism>
<dbReference type="InterPro" id="IPR010998">
    <property type="entry name" value="Integrase_recombinase_N"/>
</dbReference>
<feature type="domain" description="Tyr recombinase" evidence="6">
    <location>
        <begin position="104"/>
        <end position="246"/>
    </location>
</feature>
<dbReference type="PROSITE" id="PS51898">
    <property type="entry name" value="TYR_RECOMBINASE"/>
    <property type="match status" value="1"/>
</dbReference>
<dbReference type="Proteomes" id="UP000189670">
    <property type="component" value="Unassembled WGS sequence"/>
</dbReference>
<evidence type="ECO:0000256" key="5">
    <source>
        <dbReference type="PROSITE-ProRule" id="PRU01248"/>
    </source>
</evidence>
<dbReference type="Pfam" id="PF13495">
    <property type="entry name" value="Phage_int_SAM_4"/>
    <property type="match status" value="1"/>
</dbReference>
<dbReference type="GO" id="GO:0006310">
    <property type="term" value="P:DNA recombination"/>
    <property type="evidence" value="ECO:0007669"/>
    <property type="project" value="UniProtKB-KW"/>
</dbReference>
<evidence type="ECO:0000256" key="4">
    <source>
        <dbReference type="ARBA" id="ARBA00023172"/>
    </source>
</evidence>
<protein>
    <submittedName>
        <fullName evidence="8">Phage-specific recombinase/integrase XerD</fullName>
    </submittedName>
</protein>
<dbReference type="EMBL" id="ATBP01002549">
    <property type="protein sequence ID" value="ETR65733.1"/>
    <property type="molecule type" value="Genomic_DNA"/>
</dbReference>
<reference evidence="9" key="1">
    <citation type="submission" date="2012-11" db="EMBL/GenBank/DDBJ databases">
        <authorList>
            <person name="Lucero-Rivera Y.E."/>
            <person name="Tovar-Ramirez D."/>
        </authorList>
    </citation>
    <scope>NUCLEOTIDE SEQUENCE [LARGE SCALE GENOMIC DNA]</scope>
    <source>
        <strain evidence="9">Araruama</strain>
    </source>
</reference>
<dbReference type="PANTHER" id="PTHR30349:SF81">
    <property type="entry name" value="TYROSINE RECOMBINASE XERC"/>
    <property type="match status" value="1"/>
</dbReference>
<dbReference type="InterPro" id="IPR011010">
    <property type="entry name" value="DNA_brk_join_enz"/>
</dbReference>
<feature type="non-terminal residue" evidence="8">
    <location>
        <position position="246"/>
    </location>
</feature>
<name>A0A1V1NT53_9BACT</name>
<dbReference type="GO" id="GO:0007059">
    <property type="term" value="P:chromosome segregation"/>
    <property type="evidence" value="ECO:0007669"/>
    <property type="project" value="UniProtKB-KW"/>
</dbReference>
<keyword evidence="3 5" id="KW-0238">DNA-binding</keyword>
<feature type="domain" description="Core-binding (CB)" evidence="7">
    <location>
        <begin position="1"/>
        <end position="80"/>
    </location>
</feature>
<evidence type="ECO:0000259" key="7">
    <source>
        <dbReference type="PROSITE" id="PS51900"/>
    </source>
</evidence>
<dbReference type="InterPro" id="IPR013762">
    <property type="entry name" value="Integrase-like_cat_sf"/>
</dbReference>
<keyword evidence="1" id="KW-0159">Chromosome partition</keyword>
<dbReference type="GO" id="GO:0003677">
    <property type="term" value="F:DNA binding"/>
    <property type="evidence" value="ECO:0007669"/>
    <property type="project" value="UniProtKB-UniRule"/>
</dbReference>
<keyword evidence="2" id="KW-0229">DNA integration</keyword>
<dbReference type="Pfam" id="PF00589">
    <property type="entry name" value="Phage_integrase"/>
    <property type="match status" value="1"/>
</dbReference>
<evidence type="ECO:0000313" key="8">
    <source>
        <dbReference type="EMBL" id="ETR65733.1"/>
    </source>
</evidence>
<proteinExistence type="predicted"/>
<dbReference type="Gene3D" id="1.10.443.10">
    <property type="entry name" value="Intergrase catalytic core"/>
    <property type="match status" value="1"/>
</dbReference>
<evidence type="ECO:0000313" key="9">
    <source>
        <dbReference type="Proteomes" id="UP000189670"/>
    </source>
</evidence>
<keyword evidence="4" id="KW-0233">DNA recombination</keyword>
<dbReference type="InterPro" id="IPR004107">
    <property type="entry name" value="Integrase_SAM-like_N"/>
</dbReference>
<evidence type="ECO:0000256" key="3">
    <source>
        <dbReference type="ARBA" id="ARBA00023125"/>
    </source>
</evidence>
<accession>A0A1V1NT53</accession>
<evidence type="ECO:0000256" key="2">
    <source>
        <dbReference type="ARBA" id="ARBA00022908"/>
    </source>
</evidence>
<sequence>MHGEKNASPHTIQSYSVTFKLLLSFFEQTKTITPERLSMKDLTHETIVDFLNWIETTRNCSVSTRNQRLVAIHSFIRFVQKQSPENLFEFQKILNIPDKKCVKTVVPFLTGEEMKTLLSMPSPSTRKGLRDMVLMAVLYDSAARVQELIDLKINDLRLDKFAVITLHGKGQKSRHVPITEKTKNLLESHLRCSSSNNGVSSGEQYVFVNQKKQQLSRWGISYIIKKYVALAKLRDGFDVRFPITPH</sequence>
<dbReference type="Gene3D" id="1.10.150.130">
    <property type="match status" value="1"/>
</dbReference>
<dbReference type="GO" id="GO:0015074">
    <property type="term" value="P:DNA integration"/>
    <property type="evidence" value="ECO:0007669"/>
    <property type="project" value="UniProtKB-KW"/>
</dbReference>
<dbReference type="InterPro" id="IPR002104">
    <property type="entry name" value="Integrase_catalytic"/>
</dbReference>
<dbReference type="AlphaFoldDB" id="A0A1V1NT53"/>
<dbReference type="PROSITE" id="PS51900">
    <property type="entry name" value="CB"/>
    <property type="match status" value="1"/>
</dbReference>